<reference evidence="6 7" key="1">
    <citation type="submission" date="2019-04" db="EMBL/GenBank/DDBJ databases">
        <title>Friends and foes A comparative genomics study of 23 Aspergillus species from section Flavi.</title>
        <authorList>
            <consortium name="DOE Joint Genome Institute"/>
            <person name="Kjaerbolling I."/>
            <person name="Vesth T."/>
            <person name="Frisvad J.C."/>
            <person name="Nybo J.L."/>
            <person name="Theobald S."/>
            <person name="Kildgaard S."/>
            <person name="Isbrandt T."/>
            <person name="Kuo A."/>
            <person name="Sato A."/>
            <person name="Lyhne E.K."/>
            <person name="Kogle M.E."/>
            <person name="Wiebenga A."/>
            <person name="Kun R.S."/>
            <person name="Lubbers R.J."/>
            <person name="Makela M.R."/>
            <person name="Barry K."/>
            <person name="Chovatia M."/>
            <person name="Clum A."/>
            <person name="Daum C."/>
            <person name="Haridas S."/>
            <person name="He G."/>
            <person name="LaButti K."/>
            <person name="Lipzen A."/>
            <person name="Mondo S."/>
            <person name="Riley R."/>
            <person name="Salamov A."/>
            <person name="Simmons B.A."/>
            <person name="Magnuson J.K."/>
            <person name="Henrissat B."/>
            <person name="Mortensen U.H."/>
            <person name="Larsen T.O."/>
            <person name="Devries R.P."/>
            <person name="Grigoriev I.V."/>
            <person name="Machida M."/>
            <person name="Baker S.E."/>
            <person name="Andersen M.R."/>
        </authorList>
    </citation>
    <scope>NUCLEOTIDE SEQUENCE [LARGE SCALE GENOMIC DNA]</scope>
    <source>
        <strain evidence="6 7">CBS 151.66</strain>
    </source>
</reference>
<accession>A0A5N5WJU5</accession>
<keyword evidence="7" id="KW-1185">Reference proteome</keyword>
<dbReference type="EMBL" id="ML732375">
    <property type="protein sequence ID" value="KAB8068753.1"/>
    <property type="molecule type" value="Genomic_DNA"/>
</dbReference>
<keyword evidence="2 5" id="KW-0812">Transmembrane</keyword>
<name>A0A5N5WJU5_9EURO</name>
<feature type="transmembrane region" description="Helical" evidence="5">
    <location>
        <begin position="58"/>
        <end position="84"/>
    </location>
</feature>
<evidence type="ECO:0000256" key="4">
    <source>
        <dbReference type="ARBA" id="ARBA00023136"/>
    </source>
</evidence>
<keyword evidence="3 5" id="KW-1133">Transmembrane helix</keyword>
<dbReference type="AlphaFoldDB" id="A0A5N5WJU5"/>
<organism evidence="6 7">
    <name type="scientific">Aspergillus leporis</name>
    <dbReference type="NCBI Taxonomy" id="41062"/>
    <lineage>
        <taxon>Eukaryota</taxon>
        <taxon>Fungi</taxon>
        <taxon>Dikarya</taxon>
        <taxon>Ascomycota</taxon>
        <taxon>Pezizomycotina</taxon>
        <taxon>Eurotiomycetes</taxon>
        <taxon>Eurotiomycetidae</taxon>
        <taxon>Eurotiales</taxon>
        <taxon>Aspergillaceae</taxon>
        <taxon>Aspergillus</taxon>
        <taxon>Aspergillus subgen. Circumdati</taxon>
    </lineage>
</organism>
<feature type="transmembrane region" description="Helical" evidence="5">
    <location>
        <begin position="153"/>
        <end position="174"/>
    </location>
</feature>
<feature type="transmembrane region" description="Helical" evidence="5">
    <location>
        <begin position="186"/>
        <end position="211"/>
    </location>
</feature>
<evidence type="ECO:0000256" key="1">
    <source>
        <dbReference type="ARBA" id="ARBA00004141"/>
    </source>
</evidence>
<evidence type="ECO:0000313" key="7">
    <source>
        <dbReference type="Proteomes" id="UP000326565"/>
    </source>
</evidence>
<gene>
    <name evidence="6" type="ORF">BDV29DRAFT_199160</name>
</gene>
<evidence type="ECO:0000313" key="6">
    <source>
        <dbReference type="EMBL" id="KAB8068753.1"/>
    </source>
</evidence>
<dbReference type="Pfam" id="PF07690">
    <property type="entry name" value="MFS_1"/>
    <property type="match status" value="1"/>
</dbReference>
<dbReference type="Gene3D" id="1.20.1250.20">
    <property type="entry name" value="MFS general substrate transporter like domains"/>
    <property type="match status" value="1"/>
</dbReference>
<dbReference type="PANTHER" id="PTHR23501">
    <property type="entry name" value="MAJOR FACILITATOR SUPERFAMILY"/>
    <property type="match status" value="1"/>
</dbReference>
<dbReference type="GO" id="GO:0022857">
    <property type="term" value="F:transmembrane transporter activity"/>
    <property type="evidence" value="ECO:0007669"/>
    <property type="project" value="InterPro"/>
</dbReference>
<comment type="subcellular location">
    <subcellularLocation>
        <location evidence="1">Membrane</location>
        <topology evidence="1">Multi-pass membrane protein</topology>
    </subcellularLocation>
</comment>
<evidence type="ECO:0000256" key="2">
    <source>
        <dbReference type="ARBA" id="ARBA00022692"/>
    </source>
</evidence>
<sequence length="391" mass="42521">MANVSIAYSRIIGNDNYLSCILTALIFFLVGTIVASCVQNFTSMLIGRSVQGLGGGGIFSLTMWIFYINSPFIAIGLILITFLVNFKTPPTSIGRKFRELDLLGAFLFVGSTTSMLFLLLGVDLCLGVFICYERLFAVKCLMPRSIFQTQTAIVSYAGTVVYGFILWCDLYYPPRFFQAVKGYNPILSGIALFPVPLTVAPGAITTGILVTKTGRYRWAVWCGWDITISGLGLIIIIDVESSTVAWIFILIVAGVGLGMAFTALSCAVQASVKVEDLAIAVAMFSFFRALGQTLGVASGGMISQNRRRTDLLTYPQLRSHATQYSKYATKLVDIINTIPDGADKQDLRQAYSDSLRNIWAVSCGLAGLAGVLKYLDEEVQPRPGTRIGTIS</sequence>
<feature type="transmembrane region" description="Helical" evidence="5">
    <location>
        <begin position="277"/>
        <end position="302"/>
    </location>
</feature>
<feature type="transmembrane region" description="Helical" evidence="5">
    <location>
        <begin position="218"/>
        <end position="237"/>
    </location>
</feature>
<feature type="transmembrane region" description="Helical" evidence="5">
    <location>
        <begin position="16"/>
        <end position="38"/>
    </location>
</feature>
<feature type="transmembrane region" description="Helical" evidence="5">
    <location>
        <begin position="104"/>
        <end position="132"/>
    </location>
</feature>
<dbReference type="Proteomes" id="UP000326565">
    <property type="component" value="Unassembled WGS sequence"/>
</dbReference>
<dbReference type="InterPro" id="IPR011701">
    <property type="entry name" value="MFS"/>
</dbReference>
<dbReference type="PANTHER" id="PTHR23501:SF59">
    <property type="entry name" value="MAJOR FACILITATOR SUPERFAMILY (MFS) PROFILE DOMAIN-CONTAINING PROTEIN-RELATED"/>
    <property type="match status" value="1"/>
</dbReference>
<dbReference type="InterPro" id="IPR036259">
    <property type="entry name" value="MFS_trans_sf"/>
</dbReference>
<dbReference type="SUPFAM" id="SSF103473">
    <property type="entry name" value="MFS general substrate transporter"/>
    <property type="match status" value="1"/>
</dbReference>
<evidence type="ECO:0000256" key="3">
    <source>
        <dbReference type="ARBA" id="ARBA00022989"/>
    </source>
</evidence>
<proteinExistence type="predicted"/>
<evidence type="ECO:0000256" key="5">
    <source>
        <dbReference type="SAM" id="Phobius"/>
    </source>
</evidence>
<protein>
    <submittedName>
        <fullName evidence="6">Major facilitator superfamily domain-containing protein</fullName>
    </submittedName>
</protein>
<dbReference type="OrthoDB" id="2351791at2759"/>
<keyword evidence="4 5" id="KW-0472">Membrane</keyword>
<feature type="transmembrane region" description="Helical" evidence="5">
    <location>
        <begin position="243"/>
        <end position="265"/>
    </location>
</feature>
<dbReference type="GO" id="GO:0005886">
    <property type="term" value="C:plasma membrane"/>
    <property type="evidence" value="ECO:0007669"/>
    <property type="project" value="TreeGrafter"/>
</dbReference>